<evidence type="ECO:0000256" key="6">
    <source>
        <dbReference type="ARBA" id="ARBA00023229"/>
    </source>
</evidence>
<organism evidence="7">
    <name type="scientific">marine metagenome</name>
    <dbReference type="NCBI Taxonomy" id="408172"/>
    <lineage>
        <taxon>unclassified sequences</taxon>
        <taxon>metagenomes</taxon>
        <taxon>ecological metagenomes</taxon>
    </lineage>
</organism>
<dbReference type="SUPFAM" id="SSF53448">
    <property type="entry name" value="Nucleotide-diphospho-sugar transferases"/>
    <property type="match status" value="1"/>
</dbReference>
<dbReference type="FunFam" id="3.90.550.10:FF:000003">
    <property type="entry name" value="2-C-methyl-D-erythritol 4-phosphate cytidylyltransferase"/>
    <property type="match status" value="1"/>
</dbReference>
<evidence type="ECO:0000256" key="3">
    <source>
        <dbReference type="ARBA" id="ARBA00012526"/>
    </source>
</evidence>
<dbReference type="Gene3D" id="3.90.550.10">
    <property type="entry name" value="Spore Coat Polysaccharide Biosynthesis Protein SpsA, Chain A"/>
    <property type="match status" value="1"/>
</dbReference>
<evidence type="ECO:0000313" key="7">
    <source>
        <dbReference type="EMBL" id="SUZ99319.1"/>
    </source>
</evidence>
<dbReference type="InterPro" id="IPR050088">
    <property type="entry name" value="IspD/TarI_cytidylyltransf_bact"/>
</dbReference>
<keyword evidence="4" id="KW-0808">Transferase</keyword>
<comment type="pathway">
    <text evidence="1">Isoprenoid biosynthesis; isopentenyl diphosphate biosynthesis via DXP pathway; isopentenyl diphosphate from 1-deoxy-D-xylulose 5-phosphate: step 2/6.</text>
</comment>
<sequence>MAEQDTVAVIVAAGHGTRMGAKHNKLLLPLGTRTILEIGLETFIKHPRIRKIYLTVSSQDRQIFENMIPEEIVLVEGGSRRQDSVHNALLEIMQDEQVAELVLVHDGARPFCSEKLIDRIIDAAHEHNAAIPVLPLEDTIRRITEEKTEVLDRRALFATQTPQGFRTKLILDASKQAIENKWLVTDDASLVENTGDQVSTVEGEPQNIKITTPADLERANWILKSMSNS</sequence>
<evidence type="ECO:0000256" key="4">
    <source>
        <dbReference type="ARBA" id="ARBA00022679"/>
    </source>
</evidence>
<dbReference type="PANTHER" id="PTHR32125">
    <property type="entry name" value="2-C-METHYL-D-ERYTHRITOL 4-PHOSPHATE CYTIDYLYLTRANSFERASE, CHLOROPLASTIC"/>
    <property type="match status" value="1"/>
</dbReference>
<dbReference type="Pfam" id="PF01128">
    <property type="entry name" value="IspD"/>
    <property type="match status" value="1"/>
</dbReference>
<dbReference type="EC" id="2.7.7.60" evidence="3"/>
<proteinExistence type="inferred from homology"/>
<comment type="similarity">
    <text evidence="2">Belongs to the IspD/TarI cytidylyltransferase family. IspD subfamily.</text>
</comment>
<reference evidence="7" key="1">
    <citation type="submission" date="2018-05" db="EMBL/GenBank/DDBJ databases">
        <authorList>
            <person name="Lanie J.A."/>
            <person name="Ng W.-L."/>
            <person name="Kazmierczak K.M."/>
            <person name="Andrzejewski T.M."/>
            <person name="Davidsen T.M."/>
            <person name="Wayne K.J."/>
            <person name="Tettelin H."/>
            <person name="Glass J.I."/>
            <person name="Rusch D."/>
            <person name="Podicherti R."/>
            <person name="Tsui H.-C.T."/>
            <person name="Winkler M.E."/>
        </authorList>
    </citation>
    <scope>NUCLEOTIDE SEQUENCE</scope>
</reference>
<dbReference type="InterPro" id="IPR001228">
    <property type="entry name" value="IspD"/>
</dbReference>
<dbReference type="EMBL" id="UINC01002691">
    <property type="protein sequence ID" value="SUZ99319.1"/>
    <property type="molecule type" value="Genomic_DNA"/>
</dbReference>
<dbReference type="HAMAP" id="MF_00108">
    <property type="entry name" value="IspD"/>
    <property type="match status" value="1"/>
</dbReference>
<dbReference type="GO" id="GO:0050518">
    <property type="term" value="F:2-C-methyl-D-erythritol 4-phosphate cytidylyltransferase activity"/>
    <property type="evidence" value="ECO:0007669"/>
    <property type="project" value="UniProtKB-EC"/>
</dbReference>
<dbReference type="InterPro" id="IPR029044">
    <property type="entry name" value="Nucleotide-diphossugar_trans"/>
</dbReference>
<protein>
    <recommendedName>
        <fullName evidence="3">2-C-methyl-D-erythritol 4-phosphate cytidylyltransferase</fullName>
        <ecNumber evidence="3">2.7.7.60</ecNumber>
    </recommendedName>
</protein>
<name>A0A381S768_9ZZZZ</name>
<dbReference type="PANTHER" id="PTHR32125:SF4">
    <property type="entry name" value="2-C-METHYL-D-ERYTHRITOL 4-PHOSPHATE CYTIDYLYLTRANSFERASE, CHLOROPLASTIC"/>
    <property type="match status" value="1"/>
</dbReference>
<dbReference type="AlphaFoldDB" id="A0A381S768"/>
<dbReference type="GO" id="GO:0019288">
    <property type="term" value="P:isopentenyl diphosphate biosynthetic process, methylerythritol 4-phosphate pathway"/>
    <property type="evidence" value="ECO:0007669"/>
    <property type="project" value="UniProtKB-UniPathway"/>
</dbReference>
<dbReference type="InterPro" id="IPR018294">
    <property type="entry name" value="ISPD_synthase_CS"/>
</dbReference>
<gene>
    <name evidence="7" type="ORF">METZ01_LOCUS52173</name>
</gene>
<dbReference type="InterPro" id="IPR034683">
    <property type="entry name" value="IspD/TarI"/>
</dbReference>
<dbReference type="PROSITE" id="PS01295">
    <property type="entry name" value="ISPD"/>
    <property type="match status" value="1"/>
</dbReference>
<evidence type="ECO:0000256" key="1">
    <source>
        <dbReference type="ARBA" id="ARBA00004787"/>
    </source>
</evidence>
<dbReference type="NCBIfam" id="TIGR00453">
    <property type="entry name" value="ispD"/>
    <property type="match status" value="1"/>
</dbReference>
<evidence type="ECO:0000256" key="5">
    <source>
        <dbReference type="ARBA" id="ARBA00022695"/>
    </source>
</evidence>
<dbReference type="UniPathway" id="UPA00056">
    <property type="reaction ID" value="UER00093"/>
</dbReference>
<dbReference type="CDD" id="cd02516">
    <property type="entry name" value="CDP-ME_synthetase"/>
    <property type="match status" value="1"/>
</dbReference>
<evidence type="ECO:0000256" key="2">
    <source>
        <dbReference type="ARBA" id="ARBA00009789"/>
    </source>
</evidence>
<accession>A0A381S768</accession>
<keyword evidence="5" id="KW-0548">Nucleotidyltransferase</keyword>
<keyword evidence="6" id="KW-0414">Isoprene biosynthesis</keyword>